<reference evidence="9" key="1">
    <citation type="submission" date="2020-12" db="EMBL/GenBank/DDBJ databases">
        <title>Desulfobium dissulfuricans gen. nov., sp. nov., a novel mesophilic, sulfate-reducing bacterium isolated from a deep-sea hydrothermal vent.</title>
        <authorList>
            <person name="Hashimoto Y."/>
            <person name="Tame A."/>
            <person name="Sawayama S."/>
            <person name="Miyazaki J."/>
            <person name="Takai K."/>
            <person name="Nakagawa S."/>
        </authorList>
    </citation>
    <scope>NUCLEOTIDE SEQUENCE</scope>
    <source>
        <strain evidence="9">GF1</strain>
    </source>
</reference>
<evidence type="ECO:0000259" key="8">
    <source>
        <dbReference type="PROSITE" id="PS50110"/>
    </source>
</evidence>
<dbReference type="Gene3D" id="3.40.50.300">
    <property type="entry name" value="P-loop containing nucleotide triphosphate hydrolases"/>
    <property type="match status" value="1"/>
</dbReference>
<dbReference type="PROSITE" id="PS00688">
    <property type="entry name" value="SIGMA54_INTERACT_3"/>
    <property type="match status" value="1"/>
</dbReference>
<dbReference type="PRINTS" id="PR01590">
    <property type="entry name" value="HTHFIS"/>
</dbReference>
<dbReference type="Gene3D" id="1.10.8.60">
    <property type="match status" value="1"/>
</dbReference>
<keyword evidence="1" id="KW-0547">Nucleotide-binding</keyword>
<dbReference type="InterPro" id="IPR009057">
    <property type="entry name" value="Homeodomain-like_sf"/>
</dbReference>
<dbReference type="PROSITE" id="PS50110">
    <property type="entry name" value="RESPONSE_REGULATORY"/>
    <property type="match status" value="1"/>
</dbReference>
<dbReference type="InterPro" id="IPR002197">
    <property type="entry name" value="HTH_Fis"/>
</dbReference>
<dbReference type="SUPFAM" id="SSF52540">
    <property type="entry name" value="P-loop containing nucleoside triphosphate hydrolases"/>
    <property type="match status" value="1"/>
</dbReference>
<dbReference type="KEGG" id="ddu:GF1_11530"/>
<organism evidence="9 10">
    <name type="scientific">Desulfolithobacter dissulfuricans</name>
    <dbReference type="NCBI Taxonomy" id="2795293"/>
    <lineage>
        <taxon>Bacteria</taxon>
        <taxon>Pseudomonadati</taxon>
        <taxon>Thermodesulfobacteriota</taxon>
        <taxon>Desulfobulbia</taxon>
        <taxon>Desulfobulbales</taxon>
        <taxon>Desulfobulbaceae</taxon>
        <taxon>Desulfolithobacter</taxon>
    </lineage>
</organism>
<evidence type="ECO:0000256" key="6">
    <source>
        <dbReference type="PROSITE-ProRule" id="PRU00169"/>
    </source>
</evidence>
<dbReference type="InterPro" id="IPR025944">
    <property type="entry name" value="Sigma_54_int_dom_CS"/>
</dbReference>
<dbReference type="InterPro" id="IPR025662">
    <property type="entry name" value="Sigma_54_int_dom_ATP-bd_1"/>
</dbReference>
<dbReference type="InterPro" id="IPR025943">
    <property type="entry name" value="Sigma_54_int_dom_ATP-bd_2"/>
</dbReference>
<dbReference type="Pfam" id="PF25601">
    <property type="entry name" value="AAA_lid_14"/>
    <property type="match status" value="1"/>
</dbReference>
<feature type="modified residue" description="4-aspartylphosphate" evidence="6">
    <location>
        <position position="57"/>
    </location>
</feature>
<keyword evidence="2" id="KW-0067">ATP-binding</keyword>
<dbReference type="InterPro" id="IPR058031">
    <property type="entry name" value="AAA_lid_NorR"/>
</dbReference>
<dbReference type="SMART" id="SM00448">
    <property type="entry name" value="REC"/>
    <property type="match status" value="1"/>
</dbReference>
<dbReference type="SUPFAM" id="SSF52172">
    <property type="entry name" value="CheY-like"/>
    <property type="match status" value="1"/>
</dbReference>
<dbReference type="GO" id="GO:0005524">
    <property type="term" value="F:ATP binding"/>
    <property type="evidence" value="ECO:0007669"/>
    <property type="project" value="UniProtKB-KW"/>
</dbReference>
<dbReference type="AlphaFoldDB" id="A0A915U1H1"/>
<dbReference type="InterPro" id="IPR002078">
    <property type="entry name" value="Sigma_54_int"/>
</dbReference>
<feature type="domain" description="Response regulatory" evidence="8">
    <location>
        <begin position="8"/>
        <end position="123"/>
    </location>
</feature>
<dbReference type="Pfam" id="PF00158">
    <property type="entry name" value="Sigma54_activat"/>
    <property type="match status" value="1"/>
</dbReference>
<evidence type="ECO:0000313" key="10">
    <source>
        <dbReference type="Proteomes" id="UP001063350"/>
    </source>
</evidence>
<evidence type="ECO:0000313" key="9">
    <source>
        <dbReference type="EMBL" id="BCO08777.1"/>
    </source>
</evidence>
<dbReference type="GO" id="GO:0006355">
    <property type="term" value="P:regulation of DNA-templated transcription"/>
    <property type="evidence" value="ECO:0007669"/>
    <property type="project" value="InterPro"/>
</dbReference>
<dbReference type="EMBL" id="AP024233">
    <property type="protein sequence ID" value="BCO08777.1"/>
    <property type="molecule type" value="Genomic_DNA"/>
</dbReference>
<feature type="domain" description="Sigma-54 factor interaction" evidence="7">
    <location>
        <begin position="148"/>
        <end position="375"/>
    </location>
</feature>
<dbReference type="CDD" id="cd00009">
    <property type="entry name" value="AAA"/>
    <property type="match status" value="1"/>
</dbReference>
<evidence type="ECO:0000256" key="3">
    <source>
        <dbReference type="ARBA" id="ARBA00023015"/>
    </source>
</evidence>
<evidence type="ECO:0000256" key="5">
    <source>
        <dbReference type="ARBA" id="ARBA00023163"/>
    </source>
</evidence>
<dbReference type="PROSITE" id="PS00675">
    <property type="entry name" value="SIGMA54_INTERACT_1"/>
    <property type="match status" value="1"/>
</dbReference>
<dbReference type="Pfam" id="PF00072">
    <property type="entry name" value="Response_reg"/>
    <property type="match status" value="1"/>
</dbReference>
<proteinExistence type="predicted"/>
<dbReference type="Proteomes" id="UP001063350">
    <property type="component" value="Chromosome"/>
</dbReference>
<dbReference type="InterPro" id="IPR003593">
    <property type="entry name" value="AAA+_ATPase"/>
</dbReference>
<sequence length="454" mass="50864">MANYTKTDILVVEDDRDMRQLIDEVLSERGYGVITAANGREALDILQKTPCPIVVSDLKMPVMGGEALLDEISARDVIKPFIILITAFGDIDEAVRLINQGAYDYIIKPFKMEQLLIAVNRAAAELAMRQKIQELEQITRDRCRLHDLVGRSPAMLRLFHFIERIADSAGTVLLEGETGTGKEVIARAIHRASVRSEAPFVAVNCAAIPEGLLESELFGHVRGAFTDATTDKKGLFVEAAGGTILLDEIGEMPLAVQAKILRVLQERQVRPVGSNRSIPVDARVIAATNRNLRKEAGQGRFREDLYYRLNIFKIEVPPLRERREDIPLLINAFLSRHEQAGLKAVVSREAMRLFLDYPWPGNIRELENVIERCVFLAEDGVISLRDLPGEMLESCREPGLFGKEPIRPLAEVEEHYIRHVLDRCGGNKQKAATLLGINRKTILRKLKKQQVPGQ</sequence>
<dbReference type="FunFam" id="3.40.50.300:FF:000006">
    <property type="entry name" value="DNA-binding transcriptional regulator NtrC"/>
    <property type="match status" value="1"/>
</dbReference>
<keyword evidence="5" id="KW-0804">Transcription</keyword>
<dbReference type="SMART" id="SM00382">
    <property type="entry name" value="AAA"/>
    <property type="match status" value="1"/>
</dbReference>
<keyword evidence="3" id="KW-0805">Transcription regulation</keyword>
<evidence type="ECO:0000256" key="1">
    <source>
        <dbReference type="ARBA" id="ARBA00022741"/>
    </source>
</evidence>
<keyword evidence="6" id="KW-0597">Phosphoprotein</keyword>
<dbReference type="InterPro" id="IPR001789">
    <property type="entry name" value="Sig_transdc_resp-reg_receiver"/>
</dbReference>
<keyword evidence="10" id="KW-1185">Reference proteome</keyword>
<dbReference type="PROSITE" id="PS00676">
    <property type="entry name" value="SIGMA54_INTERACT_2"/>
    <property type="match status" value="1"/>
</dbReference>
<evidence type="ECO:0000259" key="7">
    <source>
        <dbReference type="PROSITE" id="PS50045"/>
    </source>
</evidence>
<dbReference type="Gene3D" id="1.10.10.60">
    <property type="entry name" value="Homeodomain-like"/>
    <property type="match status" value="1"/>
</dbReference>
<evidence type="ECO:0000256" key="2">
    <source>
        <dbReference type="ARBA" id="ARBA00022840"/>
    </source>
</evidence>
<dbReference type="RefSeq" id="WP_267928677.1">
    <property type="nucleotide sequence ID" value="NZ_AP024233.1"/>
</dbReference>
<accession>A0A915U1H1</accession>
<dbReference type="PANTHER" id="PTHR32071">
    <property type="entry name" value="TRANSCRIPTIONAL REGULATORY PROTEIN"/>
    <property type="match status" value="1"/>
</dbReference>
<gene>
    <name evidence="9" type="ORF">GF1_11530</name>
</gene>
<dbReference type="Pfam" id="PF02954">
    <property type="entry name" value="HTH_8"/>
    <property type="match status" value="1"/>
</dbReference>
<dbReference type="GO" id="GO:0000160">
    <property type="term" value="P:phosphorelay signal transduction system"/>
    <property type="evidence" value="ECO:0007669"/>
    <property type="project" value="InterPro"/>
</dbReference>
<protein>
    <submittedName>
        <fullName evidence="9">Acetoacetate metabolism regulatory protein AtoC</fullName>
    </submittedName>
</protein>
<dbReference type="InterPro" id="IPR011006">
    <property type="entry name" value="CheY-like_superfamily"/>
</dbReference>
<dbReference type="GO" id="GO:0043565">
    <property type="term" value="F:sequence-specific DNA binding"/>
    <property type="evidence" value="ECO:0007669"/>
    <property type="project" value="InterPro"/>
</dbReference>
<name>A0A915U1H1_9BACT</name>
<dbReference type="Gene3D" id="3.40.50.2300">
    <property type="match status" value="1"/>
</dbReference>
<evidence type="ECO:0000256" key="4">
    <source>
        <dbReference type="ARBA" id="ARBA00023125"/>
    </source>
</evidence>
<dbReference type="SUPFAM" id="SSF46689">
    <property type="entry name" value="Homeodomain-like"/>
    <property type="match status" value="1"/>
</dbReference>
<dbReference type="PROSITE" id="PS50045">
    <property type="entry name" value="SIGMA54_INTERACT_4"/>
    <property type="match status" value="1"/>
</dbReference>
<dbReference type="InterPro" id="IPR027417">
    <property type="entry name" value="P-loop_NTPase"/>
</dbReference>
<dbReference type="PANTHER" id="PTHR32071:SF57">
    <property type="entry name" value="C4-DICARBOXYLATE TRANSPORT TRANSCRIPTIONAL REGULATORY PROTEIN DCTD"/>
    <property type="match status" value="1"/>
</dbReference>
<keyword evidence="4" id="KW-0238">DNA-binding</keyword>